<feature type="transmembrane region" description="Helical" evidence="15">
    <location>
        <begin position="778"/>
        <end position="803"/>
    </location>
</feature>
<dbReference type="CDD" id="cd00054">
    <property type="entry name" value="EGF_CA"/>
    <property type="match status" value="1"/>
</dbReference>
<evidence type="ECO:0000256" key="11">
    <source>
        <dbReference type="ARBA" id="ARBA00023170"/>
    </source>
</evidence>
<keyword evidence="9 15" id="KW-0472">Membrane</keyword>
<feature type="transmembrane region" description="Helical" evidence="15">
    <location>
        <begin position="402"/>
        <end position="419"/>
    </location>
</feature>
<dbReference type="PANTHER" id="PTHR21444:SF16">
    <property type="entry name" value="RECEPTOR FOR RETINOL UPTAKE STRA6"/>
    <property type="match status" value="1"/>
</dbReference>
<feature type="transmembrane region" description="Helical" evidence="15">
    <location>
        <begin position="342"/>
        <end position="364"/>
    </location>
</feature>
<feature type="transmembrane region" description="Helical" evidence="15">
    <location>
        <begin position="809"/>
        <end position="826"/>
    </location>
</feature>
<dbReference type="GO" id="GO:0071939">
    <property type="term" value="P:vitamin A import into cell"/>
    <property type="evidence" value="ECO:0007669"/>
    <property type="project" value="TreeGrafter"/>
</dbReference>
<sequence length="1361" mass="158933">MRYSIISLLVSRFRCPKGWKHVGGSCYYLSNLTSTSTTANNTCNHFHSNFSNLIQIQNIVELFYIAHVLKRNNLLSLMFSIDPKLLKKKNFIEILNNDRDQWKQMKQKFHTIHMKYLNLTTRIINRLNSIDLHIMRRSKKVKQYKSNETTTTNVSLIVNNDNDEYEYDDLDSSDENDEFQKIEDIHNICNHIDSNVLNDNSTVYILTTYILSNKTICLLSDVELNIKYHHICEYVLDFCFANIICGKHGHCVNTLSGFKCSCSFLYGGLLCDKISQQGQQILISVGIIIILYGISFIPIQRLLRRSNKHRESLERKDDNKNQARNQHYERNSKSTMISIRNIWVALLSIFILSSLLILITLRYYKLFKIDKINDENLETSMNDTIHLIRQCEKISDYRKENIIFFPFALTLIFIFSWSIKREKKCLHTCDGRPGLLPPIVPFGTRNRFITAAVFGIIVYAVLKIFEELLFGLHQTLNHGVLIELFIRILTSIILGLRYYPVVASLQLRHIIVRFLTFIYVLCDIVYTIVREGSCMGFLPLSGQYTVLEETKLRVELGSWFIIYGLIKNIPHFFFLAYISAELCMRFVYDSIYVSLKTKQSIWLVSNVEFNELKYSKYYVTKLLRRNRSLSQIITQQNVTNQSRLREFFNFFFYWDDSFRFTTIATCTYTVAFTFLYYLACTFVFLYTSRSIGHISFIRSYIEYSANVEINEKFSLKREIILSAIFTAILYGYQLCIGMQKYKKHKLQLNKGIYSEIPSEKEFKLSSIASNSVHYSGFLVGYMAWGFVICFHLILLILIGIRILTFQIRYIELVLAIIVPILVIYLLKMLSMRSAGKFLFIQNLNNKRKLECGKIYAIFLYFSFFADCFLGIASCIIRLIKATFLNIVYMARLDYSFFGRPLEKFDVGFAAYTSYLHVEKQYTHPVMLAFCDLLLDMTYRQTRKYCNQEYSRTRNDFNVENRFKKQRENPLTQKKKTSSLQTNRLTNKNHESIQFTNDKTYNFNSTNTSLSIHDSNSSSYLIHEMNETKVKYNSTDNKSRLSIAKNMPKTKLQNLSTTSVSSKFTISNNEIKIDKNNNSSTQLISSTLQQQQSLSQLSKINIDNRINENKDNDLSKQTEKNKQELKTKNNDTSKQQSNTDNQIIKKVSSFDTTQSSKYQQDVTSTSYDIINEMIPKISDTIENTKTKKSTKIHPQDTIPIEEKVAISQTTTTINPSLSNLQNSYKNNLYSLQTISYNETQHNSQVDILEQSNDSSLLYYENDINNDDIDLTNNRIQTGIFNRIYSIIESIPLLSNHSNTQLSEQILTKQSNTNKNITIENEKEKKRKIARNRWYLAYTIIYNSHLFNLRKCLIKKRERIICS</sequence>
<evidence type="ECO:0000256" key="2">
    <source>
        <dbReference type="ARBA" id="ARBA00014411"/>
    </source>
</evidence>
<dbReference type="GO" id="GO:0005886">
    <property type="term" value="C:plasma membrane"/>
    <property type="evidence" value="ECO:0007669"/>
    <property type="project" value="UniProtKB-SubCell"/>
</dbReference>
<evidence type="ECO:0000256" key="8">
    <source>
        <dbReference type="ARBA" id="ARBA00023072"/>
    </source>
</evidence>
<feature type="region of interest" description="Disordered" evidence="14">
    <location>
        <begin position="1098"/>
        <end position="1141"/>
    </location>
</feature>
<feature type="transmembrane region" description="Helical" evidence="15">
    <location>
        <begin position="448"/>
        <end position="465"/>
    </location>
</feature>
<evidence type="ECO:0000313" key="18">
    <source>
        <dbReference type="Proteomes" id="UP000663889"/>
    </source>
</evidence>
<evidence type="ECO:0000256" key="7">
    <source>
        <dbReference type="ARBA" id="ARBA00022989"/>
    </source>
</evidence>
<dbReference type="InterPro" id="IPR016187">
    <property type="entry name" value="CTDL_fold"/>
</dbReference>
<feature type="compositionally biased region" description="Polar residues" evidence="14">
    <location>
        <begin position="1131"/>
        <end position="1141"/>
    </location>
</feature>
<feature type="transmembrane region" description="Helical" evidence="15">
    <location>
        <begin position="281"/>
        <end position="303"/>
    </location>
</feature>
<keyword evidence="3" id="KW-0813">Transport</keyword>
<keyword evidence="5 15" id="KW-0812">Transmembrane</keyword>
<evidence type="ECO:0000256" key="10">
    <source>
        <dbReference type="ARBA" id="ARBA00023157"/>
    </source>
</evidence>
<feature type="transmembrane region" description="Helical" evidence="15">
    <location>
        <begin position="510"/>
        <end position="529"/>
    </location>
</feature>
<comment type="caution">
    <text evidence="17">The sequence shown here is derived from an EMBL/GenBank/DDBJ whole genome shotgun (WGS) entry which is preliminary data.</text>
</comment>
<evidence type="ECO:0000313" key="17">
    <source>
        <dbReference type="EMBL" id="CAF1295702.1"/>
    </source>
</evidence>
<feature type="compositionally biased region" description="Basic and acidic residues" evidence="14">
    <location>
        <begin position="1104"/>
        <end position="1130"/>
    </location>
</feature>
<feature type="compositionally biased region" description="Polar residues" evidence="14">
    <location>
        <begin position="977"/>
        <end position="989"/>
    </location>
</feature>
<feature type="coiled-coil region" evidence="13">
    <location>
        <begin position="299"/>
        <end position="326"/>
    </location>
</feature>
<proteinExistence type="predicted"/>
<comment type="subcellular location">
    <subcellularLocation>
        <location evidence="1">Cell membrane</location>
        <topology evidence="1">Multi-pass membrane protein</topology>
    </subcellularLocation>
</comment>
<accession>A0A815DML6</accession>
<dbReference type="Pfam" id="PF14752">
    <property type="entry name" value="RBP_receptor"/>
    <property type="match status" value="1"/>
</dbReference>
<keyword evidence="8" id="KW-0683">Retinol-binding</keyword>
<dbReference type="PROSITE" id="PS50026">
    <property type="entry name" value="EGF_3"/>
    <property type="match status" value="1"/>
</dbReference>
<feature type="transmembrane region" description="Helical" evidence="15">
    <location>
        <begin position="477"/>
        <end position="498"/>
    </location>
</feature>
<reference evidence="17" key="1">
    <citation type="submission" date="2021-02" db="EMBL/GenBank/DDBJ databases">
        <authorList>
            <person name="Nowell W R."/>
        </authorList>
    </citation>
    <scope>NUCLEOTIDE SEQUENCE</scope>
</reference>
<evidence type="ECO:0000256" key="12">
    <source>
        <dbReference type="PROSITE-ProRule" id="PRU00076"/>
    </source>
</evidence>
<evidence type="ECO:0000256" key="9">
    <source>
        <dbReference type="ARBA" id="ARBA00023136"/>
    </source>
</evidence>
<keyword evidence="10 12" id="KW-1015">Disulfide bond</keyword>
<evidence type="ECO:0000256" key="15">
    <source>
        <dbReference type="SAM" id="Phobius"/>
    </source>
</evidence>
<dbReference type="InterPro" id="IPR026612">
    <property type="entry name" value="STRA6-like"/>
</dbReference>
<keyword evidence="4" id="KW-1003">Cell membrane</keyword>
<evidence type="ECO:0000256" key="4">
    <source>
        <dbReference type="ARBA" id="ARBA00022475"/>
    </source>
</evidence>
<dbReference type="GO" id="GO:0019841">
    <property type="term" value="F:retinol binding"/>
    <property type="evidence" value="ECO:0007669"/>
    <property type="project" value="UniProtKB-KW"/>
</dbReference>
<gene>
    <name evidence="17" type="ORF">SEV965_LOCUS26013</name>
</gene>
<keyword evidence="12" id="KW-0245">EGF-like domain</keyword>
<feature type="transmembrane region" description="Helical" evidence="15">
    <location>
        <begin position="719"/>
        <end position="738"/>
    </location>
</feature>
<keyword evidence="13" id="KW-0175">Coiled coil</keyword>
<dbReference type="InterPro" id="IPR000152">
    <property type="entry name" value="EGF-type_Asp/Asn_hydroxyl_site"/>
</dbReference>
<name>A0A815DML6_9BILA</name>
<dbReference type="PROSITE" id="PS00010">
    <property type="entry name" value="ASX_HYDROXYL"/>
    <property type="match status" value="1"/>
</dbReference>
<dbReference type="Proteomes" id="UP000663889">
    <property type="component" value="Unassembled WGS sequence"/>
</dbReference>
<keyword evidence="6" id="KW-0845">Vitamin A</keyword>
<evidence type="ECO:0000259" key="16">
    <source>
        <dbReference type="PROSITE" id="PS50026"/>
    </source>
</evidence>
<dbReference type="PANTHER" id="PTHR21444">
    <property type="entry name" value="COILED-COIL DOMAIN-CONTAINING PROTEIN 180"/>
    <property type="match status" value="1"/>
</dbReference>
<feature type="disulfide bond" evidence="12">
    <location>
        <begin position="262"/>
        <end position="271"/>
    </location>
</feature>
<keyword evidence="11" id="KW-0675">Receptor</keyword>
<feature type="transmembrane region" description="Helical" evidence="15">
    <location>
        <begin position="556"/>
        <end position="578"/>
    </location>
</feature>
<comment type="caution">
    <text evidence="12">Lacks conserved residue(s) required for the propagation of feature annotation.</text>
</comment>
<feature type="domain" description="EGF-like" evidence="16">
    <location>
        <begin position="235"/>
        <end position="272"/>
    </location>
</feature>
<feature type="region of interest" description="Disordered" evidence="14">
    <location>
        <begin position="966"/>
        <end position="989"/>
    </location>
</feature>
<keyword evidence="7 15" id="KW-1133">Transmembrane helix</keyword>
<feature type="transmembrane region" description="Helical" evidence="15">
    <location>
        <begin position="854"/>
        <end position="879"/>
    </location>
</feature>
<evidence type="ECO:0000256" key="3">
    <source>
        <dbReference type="ARBA" id="ARBA00022448"/>
    </source>
</evidence>
<evidence type="ECO:0000256" key="1">
    <source>
        <dbReference type="ARBA" id="ARBA00004651"/>
    </source>
</evidence>
<feature type="transmembrane region" description="Helical" evidence="15">
    <location>
        <begin position="666"/>
        <end position="686"/>
    </location>
</feature>
<dbReference type="PROSITE" id="PS00022">
    <property type="entry name" value="EGF_1"/>
    <property type="match status" value="1"/>
</dbReference>
<evidence type="ECO:0000256" key="13">
    <source>
        <dbReference type="SAM" id="Coils"/>
    </source>
</evidence>
<organism evidence="17 18">
    <name type="scientific">Rotaria sordida</name>
    <dbReference type="NCBI Taxonomy" id="392033"/>
    <lineage>
        <taxon>Eukaryota</taxon>
        <taxon>Metazoa</taxon>
        <taxon>Spiralia</taxon>
        <taxon>Gnathifera</taxon>
        <taxon>Rotifera</taxon>
        <taxon>Eurotatoria</taxon>
        <taxon>Bdelloidea</taxon>
        <taxon>Philodinida</taxon>
        <taxon>Philodinidae</taxon>
        <taxon>Rotaria</taxon>
    </lineage>
</organism>
<protein>
    <recommendedName>
        <fullName evidence="2">Receptor for retinol uptake STRA6</fullName>
    </recommendedName>
</protein>
<dbReference type="InterPro" id="IPR016186">
    <property type="entry name" value="C-type_lectin-like/link_sf"/>
</dbReference>
<dbReference type="SUPFAM" id="SSF56436">
    <property type="entry name" value="C-type lectin-like"/>
    <property type="match status" value="1"/>
</dbReference>
<dbReference type="EMBL" id="CAJNOU010002158">
    <property type="protein sequence ID" value="CAF1295702.1"/>
    <property type="molecule type" value="Genomic_DNA"/>
</dbReference>
<evidence type="ECO:0000256" key="14">
    <source>
        <dbReference type="SAM" id="MobiDB-lite"/>
    </source>
</evidence>
<dbReference type="GO" id="GO:0016918">
    <property type="term" value="F:retinal binding"/>
    <property type="evidence" value="ECO:0007669"/>
    <property type="project" value="UniProtKB-KW"/>
</dbReference>
<dbReference type="Gene3D" id="3.10.100.10">
    <property type="entry name" value="Mannose-Binding Protein A, subunit A"/>
    <property type="match status" value="1"/>
</dbReference>
<evidence type="ECO:0000256" key="5">
    <source>
        <dbReference type="ARBA" id="ARBA00022692"/>
    </source>
</evidence>
<evidence type="ECO:0000256" key="6">
    <source>
        <dbReference type="ARBA" id="ARBA00022893"/>
    </source>
</evidence>
<dbReference type="GO" id="GO:0034632">
    <property type="term" value="F:retinol transmembrane transporter activity"/>
    <property type="evidence" value="ECO:0007669"/>
    <property type="project" value="InterPro"/>
</dbReference>
<dbReference type="GO" id="GO:0038023">
    <property type="term" value="F:signaling receptor activity"/>
    <property type="evidence" value="ECO:0007669"/>
    <property type="project" value="InterPro"/>
</dbReference>
<dbReference type="InterPro" id="IPR000742">
    <property type="entry name" value="EGF"/>
</dbReference>